<dbReference type="PANTHER" id="PTHR23090:SF9">
    <property type="entry name" value="GLUTAMINE-DEPENDENT NAD(+) SYNTHETASE"/>
    <property type="match status" value="1"/>
</dbReference>
<dbReference type="EMBL" id="GFXV01001564">
    <property type="protein sequence ID" value="MBW13369.1"/>
    <property type="molecule type" value="Transcribed_RNA"/>
</dbReference>
<comment type="catalytic activity">
    <reaction evidence="10 11">
        <text>deamido-NAD(+) + L-glutamine + ATP + H2O = L-glutamate + AMP + diphosphate + NAD(+) + H(+)</text>
        <dbReference type="Rhea" id="RHEA:24384"/>
        <dbReference type="ChEBI" id="CHEBI:15377"/>
        <dbReference type="ChEBI" id="CHEBI:15378"/>
        <dbReference type="ChEBI" id="CHEBI:29985"/>
        <dbReference type="ChEBI" id="CHEBI:30616"/>
        <dbReference type="ChEBI" id="CHEBI:33019"/>
        <dbReference type="ChEBI" id="CHEBI:57540"/>
        <dbReference type="ChEBI" id="CHEBI:58359"/>
        <dbReference type="ChEBI" id="CHEBI:58437"/>
        <dbReference type="ChEBI" id="CHEBI:456215"/>
        <dbReference type="EC" id="6.3.5.1"/>
    </reaction>
</comment>
<feature type="domain" description="CN hydrolase" evidence="12">
    <location>
        <begin position="5"/>
        <end position="275"/>
    </location>
</feature>
<dbReference type="Gene3D" id="3.40.50.620">
    <property type="entry name" value="HUPs"/>
    <property type="match status" value="1"/>
</dbReference>
<dbReference type="GO" id="GO:0004359">
    <property type="term" value="F:glutaminase activity"/>
    <property type="evidence" value="ECO:0007669"/>
    <property type="project" value="InterPro"/>
</dbReference>
<keyword evidence="8 11" id="KW-0520">NAD</keyword>
<dbReference type="SUPFAM" id="SSF52402">
    <property type="entry name" value="Adenine nucleotide alpha hydrolases-like"/>
    <property type="match status" value="1"/>
</dbReference>
<comment type="similarity">
    <text evidence="2 11">In the C-terminal section; belongs to the NAD synthetase family.</text>
</comment>
<proteinExistence type="inferred from homology"/>
<dbReference type="HAMAP" id="MF_02090">
    <property type="entry name" value="NadE_glutamine_dep"/>
    <property type="match status" value="1"/>
</dbReference>
<keyword evidence="5 11" id="KW-0436">Ligase</keyword>
<evidence type="ECO:0000256" key="5">
    <source>
        <dbReference type="ARBA" id="ARBA00022598"/>
    </source>
</evidence>
<evidence type="ECO:0000256" key="3">
    <source>
        <dbReference type="ARBA" id="ARBA00012743"/>
    </source>
</evidence>
<evidence type="ECO:0000256" key="4">
    <source>
        <dbReference type="ARBA" id="ARBA00017309"/>
    </source>
</evidence>
<evidence type="ECO:0000256" key="2">
    <source>
        <dbReference type="ARBA" id="ARBA00007145"/>
    </source>
</evidence>
<dbReference type="GO" id="GO:0009435">
    <property type="term" value="P:NAD+ biosynthetic process"/>
    <property type="evidence" value="ECO:0007669"/>
    <property type="project" value="UniProtKB-UniRule"/>
</dbReference>
<dbReference type="GO" id="GO:0003952">
    <property type="term" value="F:NAD+ synthase (glutamine-hydrolyzing) activity"/>
    <property type="evidence" value="ECO:0007669"/>
    <property type="project" value="UniProtKB-UniRule"/>
</dbReference>
<reference evidence="13" key="1">
    <citation type="submission" date="2017-10" db="EMBL/GenBank/DDBJ databases">
        <title>Transcriptome Assembly of Sugarcane Aphid Adults.</title>
        <authorList>
            <person name="Scully E.D."/>
            <person name="Palmer N.A."/>
            <person name="Geib S.M."/>
            <person name="Sarath G."/>
            <person name="Sattler S.E."/>
        </authorList>
    </citation>
    <scope>NUCLEOTIDE SEQUENCE</scope>
    <source>
        <tissue evidence="13">Whole body</tissue>
    </source>
</reference>
<evidence type="ECO:0000256" key="10">
    <source>
        <dbReference type="ARBA" id="ARBA00052340"/>
    </source>
</evidence>
<evidence type="ECO:0000256" key="7">
    <source>
        <dbReference type="ARBA" id="ARBA00022840"/>
    </source>
</evidence>
<dbReference type="InterPro" id="IPR022310">
    <property type="entry name" value="NAD/GMP_synthase"/>
</dbReference>
<dbReference type="PROSITE" id="PS50263">
    <property type="entry name" value="CN_HYDROLASE"/>
    <property type="match status" value="1"/>
</dbReference>
<dbReference type="FunFam" id="3.40.50.620:FF:000036">
    <property type="entry name" value="Glutamine-dependent NAD(+) synthetase"/>
    <property type="match status" value="1"/>
</dbReference>
<keyword evidence="6 11" id="KW-0547">Nucleotide-binding</keyword>
<protein>
    <recommendedName>
        <fullName evidence="4 11">Glutamine-dependent NAD(+) synthetase</fullName>
        <ecNumber evidence="3 11">6.3.5.1</ecNumber>
    </recommendedName>
    <alternativeName>
        <fullName evidence="9 11">NAD(+) synthase [glutamine-hydrolyzing]</fullName>
    </alternativeName>
</protein>
<dbReference type="InterPro" id="IPR014445">
    <property type="entry name" value="Gln-dep_NAD_synthase"/>
</dbReference>
<dbReference type="CDD" id="cd00553">
    <property type="entry name" value="NAD_synthase"/>
    <property type="match status" value="1"/>
</dbReference>
<dbReference type="PIRSF" id="PIRSF006630">
    <property type="entry name" value="NADS_GAT"/>
    <property type="match status" value="1"/>
</dbReference>
<dbReference type="EC" id="6.3.5.1" evidence="3 11"/>
<dbReference type="AlphaFoldDB" id="A0A2H8TH50"/>
<evidence type="ECO:0000256" key="11">
    <source>
        <dbReference type="PIRNR" id="PIRNR006630"/>
    </source>
</evidence>
<dbReference type="Gene3D" id="3.60.110.10">
    <property type="entry name" value="Carbon-nitrogen hydrolase"/>
    <property type="match status" value="1"/>
</dbReference>
<dbReference type="NCBIfam" id="TIGR00552">
    <property type="entry name" value="nadE"/>
    <property type="match status" value="1"/>
</dbReference>
<dbReference type="GO" id="GO:0005524">
    <property type="term" value="F:ATP binding"/>
    <property type="evidence" value="ECO:0007669"/>
    <property type="project" value="UniProtKB-UniRule"/>
</dbReference>
<comment type="pathway">
    <text evidence="1 11">Cofactor biosynthesis; NAD(+) biosynthesis; NAD(+) from deamido-NAD(+) (L-Gln route): step 1/1.</text>
</comment>
<dbReference type="InterPro" id="IPR036526">
    <property type="entry name" value="C-N_Hydrolase_sf"/>
</dbReference>
<evidence type="ECO:0000313" key="13">
    <source>
        <dbReference type="EMBL" id="MBW13369.1"/>
    </source>
</evidence>
<dbReference type="Pfam" id="PF02540">
    <property type="entry name" value="NAD_synthase"/>
    <property type="match status" value="1"/>
</dbReference>
<dbReference type="CDD" id="cd07570">
    <property type="entry name" value="GAT_Gln-NAD-synth"/>
    <property type="match status" value="1"/>
</dbReference>
<dbReference type="RefSeq" id="XP_025203982.1">
    <property type="nucleotide sequence ID" value="XM_025348197.1"/>
</dbReference>
<dbReference type="PANTHER" id="PTHR23090">
    <property type="entry name" value="NH 3 /GLUTAMINE-DEPENDENT NAD + SYNTHETASE"/>
    <property type="match status" value="1"/>
</dbReference>
<dbReference type="FunFam" id="3.60.110.10:FF:000003">
    <property type="entry name" value="Glutamine-dependent NAD(+) synthetase"/>
    <property type="match status" value="1"/>
</dbReference>
<dbReference type="GeneID" id="112600878"/>
<name>A0A2H8TH50_9HEMI</name>
<dbReference type="GO" id="GO:0005737">
    <property type="term" value="C:cytoplasm"/>
    <property type="evidence" value="ECO:0007669"/>
    <property type="project" value="InterPro"/>
</dbReference>
<dbReference type="UniPathway" id="UPA00253">
    <property type="reaction ID" value="UER00334"/>
</dbReference>
<dbReference type="OrthoDB" id="2020662at2759"/>
<evidence type="ECO:0000259" key="12">
    <source>
        <dbReference type="PROSITE" id="PS50263"/>
    </source>
</evidence>
<evidence type="ECO:0000256" key="6">
    <source>
        <dbReference type="ARBA" id="ARBA00022741"/>
    </source>
</evidence>
<dbReference type="InterPro" id="IPR003010">
    <property type="entry name" value="C-N_Hydrolase"/>
</dbReference>
<accession>A0A2H8TH50</accession>
<evidence type="ECO:0000256" key="8">
    <source>
        <dbReference type="ARBA" id="ARBA00023027"/>
    </source>
</evidence>
<evidence type="ECO:0000256" key="9">
    <source>
        <dbReference type="ARBA" id="ARBA00030681"/>
    </source>
</evidence>
<organism evidence="13">
    <name type="scientific">Melanaphis sacchari</name>
    <dbReference type="NCBI Taxonomy" id="742174"/>
    <lineage>
        <taxon>Eukaryota</taxon>
        <taxon>Metazoa</taxon>
        <taxon>Ecdysozoa</taxon>
        <taxon>Arthropoda</taxon>
        <taxon>Hexapoda</taxon>
        <taxon>Insecta</taxon>
        <taxon>Pterygota</taxon>
        <taxon>Neoptera</taxon>
        <taxon>Paraneoptera</taxon>
        <taxon>Hemiptera</taxon>
        <taxon>Sternorrhyncha</taxon>
        <taxon>Aphidomorpha</taxon>
        <taxon>Aphidoidea</taxon>
        <taxon>Aphididae</taxon>
        <taxon>Aphidini</taxon>
        <taxon>Melanaphis</taxon>
    </lineage>
</organism>
<dbReference type="Pfam" id="PF00795">
    <property type="entry name" value="CN_hydrolase"/>
    <property type="match status" value="1"/>
</dbReference>
<keyword evidence="7 11" id="KW-0067">ATP-binding</keyword>
<dbReference type="InterPro" id="IPR014729">
    <property type="entry name" value="Rossmann-like_a/b/a_fold"/>
</dbReference>
<dbReference type="CTD" id="32328"/>
<evidence type="ECO:0000256" key="1">
    <source>
        <dbReference type="ARBA" id="ARBA00005188"/>
    </source>
</evidence>
<dbReference type="SUPFAM" id="SSF56317">
    <property type="entry name" value="Carbon-nitrogen hydrolase"/>
    <property type="match status" value="1"/>
</dbReference>
<sequence length="718" mass="81883">MGRLATIAVSCLNQWSLDFDGNKRRILESIEIAKQLNATYRSGPELEICGYSCEDHFLESDTLLHSWQVLIEIMVHQSASDILIDVGMPVMHKNSTYNCRVVFLNKRILLIRPKLHMCDSGNYRESRWFAPWRKLRTVEDFYLPRIVQKHTGQTVVPFGDAVIATSDTCIGYEICEELWTPNSTHIPLCMDGVEIIVNSSGSYMELRKSLIVLDLIKSATFKNGGCYMYSNLRGCDGQRVYFNGCSNIVMNGSLIKVGTQFNLKEVEVTCATIDLEDIRSYRNAIRSRSNFSSESYHRIHVQDFSLSRETRKIPDPILTDFKGLSPEEEITLGPACWLWDYLRRSKQGGYFLPLSGGIDSSSTACIVFSMCNLIYQACIDGDTQVLNEVRTIVGQQNYFPPNAKELCNQLFTTCYMATENSSSETKKRAEELSSQISSYHLSVVFDKVVSSVISVFVGLTGKTPQFAVYGGSPRESLALQNVQARLRMVLTYLFAQLMLWVRGRQGGLLVLGSANVDEALRGYMTKYDCSSADVNPIGGISKSDLRLFLRYFRTKYSLSSIDDIINATPTAELEPLIAGRIAQSDEVDMGMTYDELCVYGKLRKQNYCGPYSMFCKLLLLWGDKYTAEQIAEKVKHFFRCYAINRHKMTILTPSYHAEAYSPDDNRFDHRPFLYNVMWPWQFRCIDHKVEEFNEKKNEIPRYHLSLESNRSEKYAVNV</sequence>
<dbReference type="InterPro" id="IPR003694">
    <property type="entry name" value="NAD_synthase"/>
</dbReference>